<name>A0ABC8V2P2_9AQUA</name>
<dbReference type="InterPro" id="IPR036758">
    <property type="entry name" value="At5g01610-like"/>
</dbReference>
<dbReference type="EMBL" id="CAUOFW020010057">
    <property type="protein sequence ID" value="CAK9187611.1"/>
    <property type="molecule type" value="Genomic_DNA"/>
</dbReference>
<dbReference type="AlphaFoldDB" id="A0ABC8V2P2"/>
<dbReference type="Gene3D" id="2.30.240.10">
    <property type="entry name" value="At5g01610-like"/>
    <property type="match status" value="1"/>
</dbReference>
<evidence type="ECO:0000313" key="2">
    <source>
        <dbReference type="Proteomes" id="UP001642360"/>
    </source>
</evidence>
<dbReference type="SUPFAM" id="SSF141562">
    <property type="entry name" value="At5g01610-like"/>
    <property type="match status" value="1"/>
</dbReference>
<proteinExistence type="predicted"/>
<gene>
    <name evidence="1" type="ORF">ILEXP_LOCUS58189</name>
</gene>
<dbReference type="PANTHER" id="PTHR31676:SF10">
    <property type="entry name" value="EXPRESSED PROTEIN"/>
    <property type="match status" value="1"/>
</dbReference>
<sequence length="125" mass="14673">MPEVYYGDAICREKVGLLLTEMGFSEWLIPLQNIEEFRYERKTGFVWIRQRQKGVHRIEDIGGRLIWFDYVITAYVSPKKVTQLTGVQAKQFIFWFILSEIYMDNPSPGQITIRTRSGNTVSFTL</sequence>
<organism evidence="1 2">
    <name type="scientific">Ilex paraguariensis</name>
    <name type="common">yerba mate</name>
    <dbReference type="NCBI Taxonomy" id="185542"/>
    <lineage>
        <taxon>Eukaryota</taxon>
        <taxon>Viridiplantae</taxon>
        <taxon>Streptophyta</taxon>
        <taxon>Embryophyta</taxon>
        <taxon>Tracheophyta</taxon>
        <taxon>Spermatophyta</taxon>
        <taxon>Magnoliopsida</taxon>
        <taxon>eudicotyledons</taxon>
        <taxon>Gunneridae</taxon>
        <taxon>Pentapetalae</taxon>
        <taxon>asterids</taxon>
        <taxon>campanulids</taxon>
        <taxon>Aquifoliales</taxon>
        <taxon>Aquifoliaceae</taxon>
        <taxon>Ilex</taxon>
    </lineage>
</organism>
<accession>A0ABC8V2P2</accession>
<keyword evidence="2" id="KW-1185">Reference proteome</keyword>
<dbReference type="Pfam" id="PF04398">
    <property type="entry name" value="DUF538"/>
    <property type="match status" value="1"/>
</dbReference>
<dbReference type="InterPro" id="IPR007493">
    <property type="entry name" value="DUF538"/>
</dbReference>
<comment type="caution">
    <text evidence="1">The sequence shown here is derived from an EMBL/GenBank/DDBJ whole genome shotgun (WGS) entry which is preliminary data.</text>
</comment>
<protein>
    <submittedName>
        <fullName evidence="1">Uncharacterized protein</fullName>
    </submittedName>
</protein>
<dbReference type="PANTHER" id="PTHR31676">
    <property type="entry name" value="T31J12.3 PROTEIN-RELATED"/>
    <property type="match status" value="1"/>
</dbReference>
<dbReference type="Proteomes" id="UP001642360">
    <property type="component" value="Unassembled WGS sequence"/>
</dbReference>
<evidence type="ECO:0000313" key="1">
    <source>
        <dbReference type="EMBL" id="CAK9187611.1"/>
    </source>
</evidence>
<reference evidence="1 2" key="1">
    <citation type="submission" date="2024-02" db="EMBL/GenBank/DDBJ databases">
        <authorList>
            <person name="Vignale AGUSTIN F."/>
            <person name="Sosa J E."/>
            <person name="Modenutti C."/>
        </authorList>
    </citation>
    <scope>NUCLEOTIDE SEQUENCE [LARGE SCALE GENOMIC DNA]</scope>
</reference>